<evidence type="ECO:0000256" key="1">
    <source>
        <dbReference type="SAM" id="MobiDB-lite"/>
    </source>
</evidence>
<proteinExistence type="predicted"/>
<accession>A0A7J7CML7</accession>
<name>A0A7J7CML7_TRIWF</name>
<keyword evidence="3" id="KW-1185">Reference proteome</keyword>
<dbReference type="AlphaFoldDB" id="A0A7J7CML7"/>
<dbReference type="InParanoid" id="A0A7J7CML7"/>
<evidence type="ECO:0000313" key="2">
    <source>
        <dbReference type="EMBL" id="KAF5735337.1"/>
    </source>
</evidence>
<reference evidence="2 3" key="1">
    <citation type="journal article" date="2020" name="Nat. Commun.">
        <title>Genome of Tripterygium wilfordii and identification of cytochrome P450 involved in triptolide biosynthesis.</title>
        <authorList>
            <person name="Tu L."/>
            <person name="Su P."/>
            <person name="Zhang Z."/>
            <person name="Gao L."/>
            <person name="Wang J."/>
            <person name="Hu T."/>
            <person name="Zhou J."/>
            <person name="Zhang Y."/>
            <person name="Zhao Y."/>
            <person name="Liu Y."/>
            <person name="Song Y."/>
            <person name="Tong Y."/>
            <person name="Lu Y."/>
            <person name="Yang J."/>
            <person name="Xu C."/>
            <person name="Jia M."/>
            <person name="Peters R.J."/>
            <person name="Huang L."/>
            <person name="Gao W."/>
        </authorList>
    </citation>
    <scope>NUCLEOTIDE SEQUENCE [LARGE SCALE GENOMIC DNA]</scope>
    <source>
        <strain evidence="3">cv. XIE 37</strain>
        <tissue evidence="2">Leaf</tissue>
    </source>
</reference>
<dbReference type="Proteomes" id="UP000593562">
    <property type="component" value="Unassembled WGS sequence"/>
</dbReference>
<dbReference type="EMBL" id="JAAARO010000015">
    <property type="protein sequence ID" value="KAF5735337.1"/>
    <property type="molecule type" value="Genomic_DNA"/>
</dbReference>
<organism evidence="2 3">
    <name type="scientific">Tripterygium wilfordii</name>
    <name type="common">Thunder God vine</name>
    <dbReference type="NCBI Taxonomy" id="458696"/>
    <lineage>
        <taxon>Eukaryota</taxon>
        <taxon>Viridiplantae</taxon>
        <taxon>Streptophyta</taxon>
        <taxon>Embryophyta</taxon>
        <taxon>Tracheophyta</taxon>
        <taxon>Spermatophyta</taxon>
        <taxon>Magnoliopsida</taxon>
        <taxon>eudicotyledons</taxon>
        <taxon>Gunneridae</taxon>
        <taxon>Pentapetalae</taxon>
        <taxon>rosids</taxon>
        <taxon>fabids</taxon>
        <taxon>Celastrales</taxon>
        <taxon>Celastraceae</taxon>
        <taxon>Tripterygium</taxon>
    </lineage>
</organism>
<feature type="region of interest" description="Disordered" evidence="1">
    <location>
        <begin position="1"/>
        <end position="29"/>
    </location>
</feature>
<protein>
    <submittedName>
        <fullName evidence="2">Ethylene-responsive transcription factor ABR1-like isoform X1</fullName>
    </submittedName>
</protein>
<feature type="compositionally biased region" description="Low complexity" evidence="1">
    <location>
        <begin position="120"/>
        <end position="130"/>
    </location>
</feature>
<feature type="compositionally biased region" description="Low complexity" evidence="1">
    <location>
        <begin position="1"/>
        <end position="23"/>
    </location>
</feature>
<gene>
    <name evidence="2" type="ORF">HS088_TW15G00839</name>
</gene>
<comment type="caution">
    <text evidence="2">The sequence shown here is derived from an EMBL/GenBank/DDBJ whole genome shotgun (WGS) entry which is preliminary data.</text>
</comment>
<evidence type="ECO:0000313" key="3">
    <source>
        <dbReference type="Proteomes" id="UP000593562"/>
    </source>
</evidence>
<feature type="region of interest" description="Disordered" evidence="1">
    <location>
        <begin position="108"/>
        <end position="132"/>
    </location>
</feature>
<sequence length="196" mass="22231">MPQQQQTISTTQSTQFTQQQLTSPNVTLPPFFQSQPFQVAPDAMRDYWDYSQLLQSSAGFPLHQPSTLLEQMYYNSQLASMQSAMPPSSSGSSSSASFPLLFSTQQQQPSSFLRPPPPQQHQQQQQSEVFPVPPWSHSGRSEFIDILGIVDAIIRTSINYIQFDGIVRSKNKEMRRCTSLLMTKFWSSTMNLETIL</sequence>